<dbReference type="PANTHER" id="PTHR43373:SF1">
    <property type="entry name" value="NA(+)_H(+) ANTIPORTER SUBUNIT A"/>
    <property type="match status" value="1"/>
</dbReference>
<organism evidence="17 18">
    <name type="scientific">Microterricola gilva</name>
    <dbReference type="NCBI Taxonomy" id="393267"/>
    <lineage>
        <taxon>Bacteria</taxon>
        <taxon>Bacillati</taxon>
        <taxon>Actinomycetota</taxon>
        <taxon>Actinomycetes</taxon>
        <taxon>Micrococcales</taxon>
        <taxon>Microbacteriaceae</taxon>
        <taxon>Microterricola</taxon>
    </lineage>
</organism>
<feature type="transmembrane region" description="Helical" evidence="11">
    <location>
        <begin position="644"/>
        <end position="662"/>
    </location>
</feature>
<evidence type="ECO:0000313" key="18">
    <source>
        <dbReference type="Proteomes" id="UP000291483"/>
    </source>
</evidence>
<keyword evidence="3" id="KW-0050">Antiport</keyword>
<dbReference type="GO" id="GO:0006811">
    <property type="term" value="P:monoatomic ion transport"/>
    <property type="evidence" value="ECO:0007669"/>
    <property type="project" value="UniProtKB-KW"/>
</dbReference>
<dbReference type="InterPro" id="IPR046806">
    <property type="entry name" value="MrpA_C/MbhE"/>
</dbReference>
<feature type="transmembrane region" description="Helical" evidence="11">
    <location>
        <begin position="682"/>
        <end position="702"/>
    </location>
</feature>
<evidence type="ECO:0000313" key="17">
    <source>
        <dbReference type="EMBL" id="RZU66392.1"/>
    </source>
</evidence>
<feature type="transmembrane region" description="Helical" evidence="11">
    <location>
        <begin position="77"/>
        <end position="98"/>
    </location>
</feature>
<evidence type="ECO:0000259" key="12">
    <source>
        <dbReference type="Pfam" id="PF00361"/>
    </source>
</evidence>
<dbReference type="NCBIfam" id="NF009284">
    <property type="entry name" value="PRK12644.1"/>
    <property type="match status" value="1"/>
</dbReference>
<feature type="transmembrane region" description="Helical" evidence="11">
    <location>
        <begin position="594"/>
        <end position="613"/>
    </location>
</feature>
<comment type="caution">
    <text evidence="17">The sequence shown here is derived from an EMBL/GenBank/DDBJ whole genome shotgun (WGS) entry which is preliminary data.</text>
</comment>
<feature type="domain" description="MrpA C-terminal/MbhE" evidence="16">
    <location>
        <begin position="682"/>
        <end position="755"/>
    </location>
</feature>
<feature type="transmembrane region" description="Helical" evidence="11">
    <location>
        <begin position="293"/>
        <end position="312"/>
    </location>
</feature>
<dbReference type="Pfam" id="PF04039">
    <property type="entry name" value="MnhB"/>
    <property type="match status" value="1"/>
</dbReference>
<evidence type="ECO:0000256" key="9">
    <source>
        <dbReference type="RuleBase" id="RU000320"/>
    </source>
</evidence>
<gene>
    <name evidence="17" type="ORF">EV379_2748</name>
</gene>
<evidence type="ECO:0000259" key="16">
    <source>
        <dbReference type="Pfam" id="PF20501"/>
    </source>
</evidence>
<dbReference type="Pfam" id="PF13244">
    <property type="entry name" value="MbhD"/>
    <property type="match status" value="1"/>
</dbReference>
<feature type="transmembrane region" description="Helical" evidence="11">
    <location>
        <begin position="868"/>
        <end position="888"/>
    </location>
</feature>
<keyword evidence="8 11" id="KW-0472">Membrane</keyword>
<sequence>MIFSLVAVGLLAILTPLLATWLKARVFWVIALAPAALFAVTLAQAPGILAGTPVTESVEWIPQLGISLSFRIDPLSLLLALIVTGVGALVLAYCARYFSDDEPGLGRFAALLLAFAGVMYGLVTSDDVIVMFVFWEATSVLSYLLIGHHTGRRSSRGAALQALTVTTFGGLAMLVGIVMLSVAAGSTSLTEIVANPVGGVFGQVAIVLVLLGALSKSALVPFHFWLPAAMAAPTPVSAYLHAAAMVKAGIYVIARFAPGYADQPLWQPILVTVGVLTMLVGGWRAMRQYDLKLLLAYGTVSQLGFLTIMLGFGTRDAALAGAALLLAHALYKATLFLVVGIIDHATGTRDWRKLSGLGRRMPLLATTAGIAVASMAGLPPLLGFVAKESVFGSLLESTTGPDEFWAWAALSGVIVGSVLTVAYSLRFFWGAFFSKPDVGAMELHPTGSSILLGPIVLSLATIGGGLAASVVETLVAPYADTLPGPHEQHLALWHGFEPALAISAVVLLLGFLVLLRRRQVARLQAKVPATLDAARDYVQFMRALDRFAAVLTTRIQRGGLPAYLAVIIGVFVLGLGLSAAVNRSWPDGVVPWDYAVQPFIALVMAMAAIGAAVAGHRMTAVLLVGVTGYGLVLLFAMGGAPDLALTQALVETLTIVVFVLVLRRLPQQMAVRNKSVHKGLRAVLGILAGTVMAVIAVIALGAREAASISAGLPGLAAEAHGKNIVNVMLVDIRAWDTMGEVAVLVAVATGVASLVFISGRAAPVERMEGGGERRNRPVLNASAVSRQTWLLAGRTLSPQNRSIIIEVLVRLLFHPAIIVSIYLLFVGHNQPGGGFAGGLLAGLALVARYLAGGRYELAEAVPIDAGKLLGTGLLLAVGTALSSMFFGLEVLESSWFEASIPVLGEISIGTSTIFDIGVYLVVFGLVLDILRSLGSEVDRQQEDQDDGDAEAEYERPSSSDVDSAKPNPVEGEPA</sequence>
<evidence type="ECO:0000256" key="5">
    <source>
        <dbReference type="ARBA" id="ARBA00022692"/>
    </source>
</evidence>
<feature type="transmembrane region" description="Helical" evidence="11">
    <location>
        <begin position="803"/>
        <end position="825"/>
    </location>
</feature>
<dbReference type="PANTHER" id="PTHR43373">
    <property type="entry name" value="NA(+)/H(+) ANTIPORTER SUBUNIT"/>
    <property type="match status" value="1"/>
</dbReference>
<evidence type="ECO:0000259" key="13">
    <source>
        <dbReference type="Pfam" id="PF00662"/>
    </source>
</evidence>
<dbReference type="Pfam" id="PF20501">
    <property type="entry name" value="MbhE"/>
    <property type="match status" value="1"/>
</dbReference>
<feature type="transmembrane region" description="Helical" evidence="11">
    <location>
        <begin position="908"/>
        <end position="930"/>
    </location>
</feature>
<evidence type="ECO:0000256" key="6">
    <source>
        <dbReference type="ARBA" id="ARBA00022989"/>
    </source>
</evidence>
<feature type="domain" description="NADH-Ubiquinone oxidoreductase (complex I) chain 5 N-terminal" evidence="13">
    <location>
        <begin position="62"/>
        <end position="108"/>
    </location>
</feature>
<feature type="domain" description="MrpA C-terminal/MbhD" evidence="15">
    <location>
        <begin position="602"/>
        <end position="667"/>
    </location>
</feature>
<feature type="domain" description="Na+/H+ antiporter MnhB subunit-related protein" evidence="14">
    <location>
        <begin position="804"/>
        <end position="927"/>
    </location>
</feature>
<evidence type="ECO:0000256" key="3">
    <source>
        <dbReference type="ARBA" id="ARBA00022449"/>
    </source>
</evidence>
<dbReference type="InterPro" id="IPR050616">
    <property type="entry name" value="CPA3_Na-H_Antiporter_A"/>
</dbReference>
<dbReference type="Pfam" id="PF00662">
    <property type="entry name" value="Proton_antipo_N"/>
    <property type="match status" value="1"/>
</dbReference>
<feature type="transmembrane region" description="Helical" evidence="11">
    <location>
        <begin position="363"/>
        <end position="384"/>
    </location>
</feature>
<feature type="transmembrane region" description="Helical" evidence="11">
    <location>
        <begin position="831"/>
        <end position="847"/>
    </location>
</feature>
<dbReference type="EMBL" id="SHLC01000001">
    <property type="protein sequence ID" value="RZU66392.1"/>
    <property type="molecule type" value="Genomic_DNA"/>
</dbReference>
<dbReference type="Pfam" id="PF00361">
    <property type="entry name" value="Proton_antipo_M"/>
    <property type="match status" value="1"/>
</dbReference>
<feature type="transmembrane region" description="Helical" evidence="11">
    <location>
        <begin position="562"/>
        <end position="582"/>
    </location>
</feature>
<dbReference type="RefSeq" id="WP_165397368.1">
    <property type="nucleotide sequence ID" value="NZ_SHLC01000001.1"/>
</dbReference>
<dbReference type="AlphaFoldDB" id="A0A4Q8ANZ3"/>
<name>A0A4Q8ANZ3_9MICO</name>
<evidence type="ECO:0000256" key="1">
    <source>
        <dbReference type="ARBA" id="ARBA00004651"/>
    </source>
</evidence>
<feature type="transmembrane region" description="Helical" evidence="11">
    <location>
        <begin position="158"/>
        <end position="184"/>
    </location>
</feature>
<feature type="transmembrane region" description="Helical" evidence="11">
    <location>
        <begin position="620"/>
        <end position="638"/>
    </location>
</feature>
<keyword evidence="5 9" id="KW-0812">Transmembrane</keyword>
<reference evidence="17 18" key="1">
    <citation type="submission" date="2019-02" db="EMBL/GenBank/DDBJ databases">
        <title>Sequencing the genomes of 1000 actinobacteria strains.</title>
        <authorList>
            <person name="Klenk H.-P."/>
        </authorList>
    </citation>
    <scope>NUCLEOTIDE SEQUENCE [LARGE SCALE GENOMIC DNA]</scope>
    <source>
        <strain evidence="17 18">DSM 18319</strain>
    </source>
</reference>
<feature type="transmembrane region" description="Helical" evidence="11">
    <location>
        <begin position="491"/>
        <end position="515"/>
    </location>
</feature>
<dbReference type="GO" id="GO:0015297">
    <property type="term" value="F:antiporter activity"/>
    <property type="evidence" value="ECO:0007669"/>
    <property type="project" value="UniProtKB-KW"/>
</dbReference>
<keyword evidence="18" id="KW-1185">Reference proteome</keyword>
<evidence type="ECO:0000256" key="10">
    <source>
        <dbReference type="SAM" id="MobiDB-lite"/>
    </source>
</evidence>
<feature type="transmembrane region" description="Helical" evidence="11">
    <location>
        <begin position="238"/>
        <end position="257"/>
    </location>
</feature>
<comment type="subcellular location">
    <subcellularLocation>
        <location evidence="1">Cell membrane</location>
        <topology evidence="1">Multi-pass membrane protein</topology>
    </subcellularLocation>
    <subcellularLocation>
        <location evidence="9">Membrane</location>
        <topology evidence="9">Multi-pass membrane protein</topology>
    </subcellularLocation>
</comment>
<keyword evidence="6 11" id="KW-1133">Transmembrane helix</keyword>
<feature type="transmembrane region" description="Helical" evidence="11">
    <location>
        <begin position="318"/>
        <end position="342"/>
    </location>
</feature>
<evidence type="ECO:0000259" key="15">
    <source>
        <dbReference type="Pfam" id="PF13244"/>
    </source>
</evidence>
<proteinExistence type="predicted"/>
<evidence type="ECO:0000259" key="14">
    <source>
        <dbReference type="Pfam" id="PF04039"/>
    </source>
</evidence>
<keyword evidence="2" id="KW-0813">Transport</keyword>
<feature type="transmembrane region" description="Helical" evidence="11">
    <location>
        <begin position="105"/>
        <end position="123"/>
    </location>
</feature>
<dbReference type="InterPro" id="IPR025383">
    <property type="entry name" value="MrpA_C/MbhD"/>
</dbReference>
<keyword evidence="4" id="KW-1003">Cell membrane</keyword>
<feature type="transmembrane region" description="Helical" evidence="11">
    <location>
        <begin position="738"/>
        <end position="757"/>
    </location>
</feature>
<protein>
    <submittedName>
        <fullName evidence="17">Multisubunit sodium/proton antiporter MrpA subunit /multisubunit sodium/proton antiporter MrpB subunit</fullName>
    </submittedName>
</protein>
<feature type="transmembrane region" description="Helical" evidence="11">
    <location>
        <begin position="450"/>
        <end position="471"/>
    </location>
</feature>
<feature type="transmembrane region" description="Helical" evidence="11">
    <location>
        <begin position="129"/>
        <end position="146"/>
    </location>
</feature>
<dbReference type="Proteomes" id="UP000291483">
    <property type="component" value="Unassembled WGS sequence"/>
</dbReference>
<feature type="transmembrane region" description="Helical" evidence="11">
    <location>
        <begin position="269"/>
        <end position="286"/>
    </location>
</feature>
<dbReference type="GO" id="GO:0005886">
    <property type="term" value="C:plasma membrane"/>
    <property type="evidence" value="ECO:0007669"/>
    <property type="project" value="UniProtKB-SubCell"/>
</dbReference>
<dbReference type="InterPro" id="IPR001750">
    <property type="entry name" value="ND/Mrp_TM"/>
</dbReference>
<evidence type="ECO:0000256" key="8">
    <source>
        <dbReference type="ARBA" id="ARBA00023136"/>
    </source>
</evidence>
<feature type="transmembrane region" description="Helical" evidence="11">
    <location>
        <begin position="404"/>
        <end position="429"/>
    </location>
</feature>
<accession>A0A4Q8ANZ3</accession>
<evidence type="ECO:0000256" key="11">
    <source>
        <dbReference type="SAM" id="Phobius"/>
    </source>
</evidence>
<feature type="region of interest" description="Disordered" evidence="10">
    <location>
        <begin position="937"/>
        <end position="974"/>
    </location>
</feature>
<evidence type="ECO:0000256" key="7">
    <source>
        <dbReference type="ARBA" id="ARBA00023065"/>
    </source>
</evidence>
<evidence type="ECO:0000256" key="2">
    <source>
        <dbReference type="ARBA" id="ARBA00022448"/>
    </source>
</evidence>
<dbReference type="InterPro" id="IPR001516">
    <property type="entry name" value="Proton_antipo_N"/>
</dbReference>
<dbReference type="PRINTS" id="PR01434">
    <property type="entry name" value="NADHDHGNASE5"/>
</dbReference>
<evidence type="ECO:0000256" key="4">
    <source>
        <dbReference type="ARBA" id="ARBA00022475"/>
    </source>
</evidence>
<dbReference type="InterPro" id="IPR007182">
    <property type="entry name" value="MnhB"/>
</dbReference>
<feature type="domain" description="NADH:quinone oxidoreductase/Mrp antiporter transmembrane" evidence="12">
    <location>
        <begin position="125"/>
        <end position="397"/>
    </location>
</feature>
<keyword evidence="7" id="KW-0406">Ion transport</keyword>